<dbReference type="EMBL" id="CAUOFW020003766">
    <property type="protein sequence ID" value="CAK9161947.1"/>
    <property type="molecule type" value="Genomic_DNA"/>
</dbReference>
<keyword evidence="3" id="KW-1185">Reference proteome</keyword>
<feature type="non-terminal residue" evidence="2">
    <location>
        <position position="71"/>
    </location>
</feature>
<feature type="region of interest" description="Disordered" evidence="1">
    <location>
        <begin position="49"/>
        <end position="71"/>
    </location>
</feature>
<gene>
    <name evidence="2" type="ORF">ILEXP_LOCUS30772</name>
</gene>
<dbReference type="Proteomes" id="UP001642360">
    <property type="component" value="Unassembled WGS sequence"/>
</dbReference>
<organism evidence="2 3">
    <name type="scientific">Ilex paraguariensis</name>
    <name type="common">yerba mate</name>
    <dbReference type="NCBI Taxonomy" id="185542"/>
    <lineage>
        <taxon>Eukaryota</taxon>
        <taxon>Viridiplantae</taxon>
        <taxon>Streptophyta</taxon>
        <taxon>Embryophyta</taxon>
        <taxon>Tracheophyta</taxon>
        <taxon>Spermatophyta</taxon>
        <taxon>Magnoliopsida</taxon>
        <taxon>eudicotyledons</taxon>
        <taxon>Gunneridae</taxon>
        <taxon>Pentapetalae</taxon>
        <taxon>asterids</taxon>
        <taxon>campanulids</taxon>
        <taxon>Aquifoliales</taxon>
        <taxon>Aquifoliaceae</taxon>
        <taxon>Ilex</taxon>
    </lineage>
</organism>
<comment type="caution">
    <text evidence="2">The sequence shown here is derived from an EMBL/GenBank/DDBJ whole genome shotgun (WGS) entry which is preliminary data.</text>
</comment>
<proteinExistence type="predicted"/>
<sequence>MQLGYLLNQRWGGGGDRRRAGEEEGSDTTGSGGAAAYLAITPLTMGGQWHKGKRAVAQREEGSGAKGKNRE</sequence>
<dbReference type="AlphaFoldDB" id="A0ABC8SXL7"/>
<evidence type="ECO:0000313" key="3">
    <source>
        <dbReference type="Proteomes" id="UP001642360"/>
    </source>
</evidence>
<protein>
    <submittedName>
        <fullName evidence="2">Uncharacterized protein</fullName>
    </submittedName>
</protein>
<feature type="compositionally biased region" description="Basic and acidic residues" evidence="1">
    <location>
        <begin position="57"/>
        <end position="71"/>
    </location>
</feature>
<feature type="region of interest" description="Disordered" evidence="1">
    <location>
        <begin position="1"/>
        <end position="34"/>
    </location>
</feature>
<accession>A0ABC8SXL7</accession>
<name>A0ABC8SXL7_9AQUA</name>
<reference evidence="2 3" key="1">
    <citation type="submission" date="2024-02" db="EMBL/GenBank/DDBJ databases">
        <authorList>
            <person name="Vignale AGUSTIN F."/>
            <person name="Sosa J E."/>
            <person name="Modenutti C."/>
        </authorList>
    </citation>
    <scope>NUCLEOTIDE SEQUENCE [LARGE SCALE GENOMIC DNA]</scope>
</reference>
<evidence type="ECO:0000256" key="1">
    <source>
        <dbReference type="SAM" id="MobiDB-lite"/>
    </source>
</evidence>
<evidence type="ECO:0000313" key="2">
    <source>
        <dbReference type="EMBL" id="CAK9161947.1"/>
    </source>
</evidence>